<gene>
    <name evidence="1" type="ORF">Golax_009738</name>
</gene>
<comment type="caution">
    <text evidence="1">The sequence shown here is derived from an EMBL/GenBank/DDBJ whole genome shotgun (WGS) entry which is preliminary data.</text>
</comment>
<evidence type="ECO:0000313" key="1">
    <source>
        <dbReference type="EMBL" id="MBA0710445.1"/>
    </source>
</evidence>
<dbReference type="EMBL" id="JABEZV010000005">
    <property type="protein sequence ID" value="MBA0710445.1"/>
    <property type="molecule type" value="Genomic_DNA"/>
</dbReference>
<accession>A0A7J8ZFC0</accession>
<organism evidence="1 2">
    <name type="scientific">Gossypium laxum</name>
    <dbReference type="NCBI Taxonomy" id="34288"/>
    <lineage>
        <taxon>Eukaryota</taxon>
        <taxon>Viridiplantae</taxon>
        <taxon>Streptophyta</taxon>
        <taxon>Embryophyta</taxon>
        <taxon>Tracheophyta</taxon>
        <taxon>Spermatophyta</taxon>
        <taxon>Magnoliopsida</taxon>
        <taxon>eudicotyledons</taxon>
        <taxon>Gunneridae</taxon>
        <taxon>Pentapetalae</taxon>
        <taxon>rosids</taxon>
        <taxon>malvids</taxon>
        <taxon>Malvales</taxon>
        <taxon>Malvaceae</taxon>
        <taxon>Malvoideae</taxon>
        <taxon>Gossypium</taxon>
    </lineage>
</organism>
<name>A0A7J8ZFC0_9ROSI</name>
<dbReference type="Proteomes" id="UP000593574">
    <property type="component" value="Unassembled WGS sequence"/>
</dbReference>
<sequence length="30" mass="3387">MGRSWICSVDGSKIVCFTTVHIGYRWIGTI</sequence>
<protein>
    <submittedName>
        <fullName evidence="1">Uncharacterized protein</fullName>
    </submittedName>
</protein>
<evidence type="ECO:0000313" key="2">
    <source>
        <dbReference type="Proteomes" id="UP000593574"/>
    </source>
</evidence>
<reference evidence="1 2" key="1">
    <citation type="journal article" date="2019" name="Genome Biol. Evol.">
        <title>Insights into the evolution of the New World diploid cottons (Gossypium, subgenus Houzingenia) based on genome sequencing.</title>
        <authorList>
            <person name="Grover C.E."/>
            <person name="Arick M.A. 2nd"/>
            <person name="Thrash A."/>
            <person name="Conover J.L."/>
            <person name="Sanders W.S."/>
            <person name="Peterson D.G."/>
            <person name="Frelichowski J.E."/>
            <person name="Scheffler J.A."/>
            <person name="Scheffler B.E."/>
            <person name="Wendel J.F."/>
        </authorList>
    </citation>
    <scope>NUCLEOTIDE SEQUENCE [LARGE SCALE GENOMIC DNA]</scope>
    <source>
        <strain evidence="1">4</strain>
        <tissue evidence="1">Leaf</tissue>
    </source>
</reference>
<keyword evidence="2" id="KW-1185">Reference proteome</keyword>
<dbReference type="AlphaFoldDB" id="A0A7J8ZFC0"/>
<proteinExistence type="predicted"/>